<dbReference type="AlphaFoldDB" id="A0A9Q5YI49"/>
<sequence>MSFLLDQDLAITLTCYDDTLTKTNDFIVGSAYIKHFFYKKTRFGAEGQFVFYESHTDDQGQVDAEQEYLLNAFLIKIEANANNRLSLNSDEETEENYTFSCCGYSQFIPATRYSVRYENINNKEITIEFKDPLAVLASQFSCFDLFVDTSYQDVFQSYFDLLDKDNVFIDFTIDSSVQSLTEKKSLITVGCSYYDKDKKNTFYDYLIYILKYYQLELVYDGAAAYTVTSQLQPQDYQWDLTDYFSMSDIQFYAHSPPSYASRLCLPFFNGTADQSKELAVKVLPHLHTDVDSATELLNQADQQQQSALYRVDMDLKYITGLHQALNKSADLTIQTSADDNVKVYSPDILVDKELKVLEFSCEFSQEIDLSRIGWFKQEMAKSSHTFFKMCSSVKLIDQTTLCIEYPVTAMMEYPIYAQGVIKESEAKDQYKYTIADFDNALKAGRLDYQVEVLYSVDDNNQPLVITASQMKQPYDQFFYPYANQATVNLKLHMESALIESAALHSVDSSLLNQGEQTNLINMGNDRSSYMKLSNKDDANQLELTNANSSIKQSIKLTDDGMSFVFTSSGDEGE</sequence>
<dbReference type="Proteomes" id="UP000422232">
    <property type="component" value="Chromosome"/>
</dbReference>
<accession>A0A9Q5YI49</accession>
<organism evidence="1 2">
    <name type="scientific">Piscirickettsia salmonis</name>
    <dbReference type="NCBI Taxonomy" id="1238"/>
    <lineage>
        <taxon>Bacteria</taxon>
        <taxon>Pseudomonadati</taxon>
        <taxon>Pseudomonadota</taxon>
        <taxon>Gammaproteobacteria</taxon>
        <taxon>Thiotrichales</taxon>
        <taxon>Piscirickettsiaceae</taxon>
        <taxon>Piscirickettsia</taxon>
    </lineage>
</organism>
<evidence type="ECO:0000313" key="2">
    <source>
        <dbReference type="Proteomes" id="UP000422232"/>
    </source>
</evidence>
<evidence type="ECO:0000313" key="1">
    <source>
        <dbReference type="EMBL" id="QGO05708.1"/>
    </source>
</evidence>
<protein>
    <submittedName>
        <fullName evidence="1">Uncharacterized protein</fullName>
    </submittedName>
</protein>
<dbReference type="EMBL" id="CP038908">
    <property type="protein sequence ID" value="QGO05708.1"/>
    <property type="molecule type" value="Genomic_DNA"/>
</dbReference>
<keyword evidence="2" id="KW-1185">Reference proteome</keyword>
<proteinExistence type="predicted"/>
<reference evidence="1 2" key="1">
    <citation type="submission" date="2019-04" db="EMBL/GenBank/DDBJ databases">
        <title>Complete genome sequencing of Piscirickettsia salmonis strain Psal-009.</title>
        <authorList>
            <person name="Schober I."/>
            <person name="Bunk B."/>
            <person name="Sproer C."/>
            <person name="Carril G.P."/>
            <person name="Riedel T."/>
            <person name="Flores-Herrera P.A."/>
            <person name="Nourdin-Galindo G."/>
            <person name="Marshall S.H."/>
            <person name="Overmann J."/>
        </authorList>
    </citation>
    <scope>NUCLEOTIDE SEQUENCE [LARGE SCALE GENOMIC DNA]</scope>
    <source>
        <strain evidence="1 2">Psal-009</strain>
    </source>
</reference>
<dbReference type="GeneID" id="66740791"/>
<gene>
    <name evidence="1" type="ORF">Psal009_01603</name>
</gene>
<name>A0A9Q5YI49_PISSA</name>
<dbReference type="RefSeq" id="WP_016209614.1">
    <property type="nucleotide sequence ID" value="NZ_CP012413.1"/>
</dbReference>